<reference evidence="4" key="2">
    <citation type="submission" date="2025-08" db="UniProtKB">
        <authorList>
            <consortium name="Ensembl"/>
        </authorList>
    </citation>
    <scope>IDENTIFICATION</scope>
</reference>
<dbReference type="AlphaFoldDB" id="A0A8B9TVG6"/>
<organism evidence="4 5">
    <name type="scientific">Anas platyrhynchos</name>
    <name type="common">Mallard</name>
    <name type="synonym">Anas boschas</name>
    <dbReference type="NCBI Taxonomy" id="8839"/>
    <lineage>
        <taxon>Eukaryota</taxon>
        <taxon>Metazoa</taxon>
        <taxon>Chordata</taxon>
        <taxon>Craniata</taxon>
        <taxon>Vertebrata</taxon>
        <taxon>Euteleostomi</taxon>
        <taxon>Archelosauria</taxon>
        <taxon>Archosauria</taxon>
        <taxon>Dinosauria</taxon>
        <taxon>Saurischia</taxon>
        <taxon>Theropoda</taxon>
        <taxon>Coelurosauria</taxon>
        <taxon>Aves</taxon>
        <taxon>Neognathae</taxon>
        <taxon>Galloanserae</taxon>
        <taxon>Anseriformes</taxon>
        <taxon>Anatidae</taxon>
        <taxon>Anatinae</taxon>
        <taxon>Anas</taxon>
    </lineage>
</organism>
<reference evidence="4" key="1">
    <citation type="submission" date="2019-08" db="EMBL/GenBank/DDBJ databases">
        <title>Three high-quality genomes provides insights into domestication of ducks.</title>
        <authorList>
            <person name="Hou Z.C."/>
            <person name="Zhu F."/>
            <person name="Yin Z.T."/>
            <person name="Zhang F."/>
        </authorList>
    </citation>
    <scope>NUCLEOTIDE SEQUENCE [LARGE SCALE GENOMIC DNA]</scope>
</reference>
<reference evidence="4" key="3">
    <citation type="submission" date="2025-09" db="UniProtKB">
        <authorList>
            <consortium name="Ensembl"/>
        </authorList>
    </citation>
    <scope>IDENTIFICATION</scope>
</reference>
<feature type="region of interest" description="Disordered" evidence="2">
    <location>
        <begin position="203"/>
        <end position="227"/>
    </location>
</feature>
<dbReference type="Ensembl" id="ENSAPLT00020029153.1">
    <property type="protein sequence ID" value="ENSAPLP00020027078.1"/>
    <property type="gene ID" value="ENSAPLG00020018387.1"/>
</dbReference>
<evidence type="ECO:0000256" key="2">
    <source>
        <dbReference type="SAM" id="MobiDB-lite"/>
    </source>
</evidence>
<evidence type="ECO:0000313" key="4">
    <source>
        <dbReference type="Ensembl" id="ENSAPLP00020027078.1"/>
    </source>
</evidence>
<evidence type="ECO:0000259" key="3">
    <source>
        <dbReference type="Pfam" id="PF15248"/>
    </source>
</evidence>
<proteinExistence type="predicted"/>
<evidence type="ECO:0000256" key="1">
    <source>
        <dbReference type="SAM" id="Coils"/>
    </source>
</evidence>
<dbReference type="PANTHER" id="PTHR28604:SF2">
    <property type="entry name" value="RIKEN CDNA 2610028H24 GENE"/>
    <property type="match status" value="1"/>
</dbReference>
<dbReference type="PANTHER" id="PTHR28604">
    <property type="match status" value="1"/>
</dbReference>
<evidence type="ECO:0000313" key="5">
    <source>
        <dbReference type="Proteomes" id="UP000694400"/>
    </source>
</evidence>
<dbReference type="InterPro" id="IPR038915">
    <property type="entry name" value="PRR29-like"/>
</dbReference>
<feature type="coiled-coil region" evidence="1">
    <location>
        <begin position="8"/>
        <end position="60"/>
    </location>
</feature>
<dbReference type="Pfam" id="PF15248">
    <property type="entry name" value="DUF4587"/>
    <property type="match status" value="1"/>
</dbReference>
<sequence length="265" mass="29412">MTDPSVVDHMAQLKLKLLEKRLEKEQENLGKMDSPVPRARNRQEDMLQSALRRRKDLLQELRDQHLLEELSQPSALAGGHLRNCSAATPHIYQLPFPAPQAEAPRIIQQAMPPQPATIIQQLPQLPPLIAQIPPAQPFAAPHSGSIKEDMVEMMLMQNAQMHQIIMQNMMLKSLPSVAFTQPAGSSSPLLQHRQQDLQLATPMATKSDRPQLSAVHHHHHYSPPGLLPPAMPAGLLMPSGRLPPTSSASHWASSTLPAVQMWPTY</sequence>
<accession>A0A8B9TVG6</accession>
<name>A0A8B9TVG6_ANAPL</name>
<dbReference type="InterPro" id="IPR027904">
    <property type="entry name" value="DUF4587"/>
</dbReference>
<feature type="domain" description="DUF4587" evidence="3">
    <location>
        <begin position="143"/>
        <end position="221"/>
    </location>
</feature>
<protein>
    <submittedName>
        <fullName evidence="4">Chromosome 21 open reading frame 58</fullName>
    </submittedName>
</protein>
<dbReference type="Proteomes" id="UP000694400">
    <property type="component" value="Chromosome 6"/>
</dbReference>
<keyword evidence="1" id="KW-0175">Coiled coil</keyword>